<keyword evidence="7" id="KW-1185">Reference proteome</keyword>
<keyword evidence="3" id="KW-0677">Repeat</keyword>
<accession>A0A5N6K8I9</accession>
<dbReference type="AlphaFoldDB" id="A0A5N6K8I9"/>
<dbReference type="PROSITE" id="PS50082">
    <property type="entry name" value="WD_REPEATS_2"/>
    <property type="match status" value="3"/>
</dbReference>
<evidence type="ECO:0000256" key="3">
    <source>
        <dbReference type="ARBA" id="ARBA00022737"/>
    </source>
</evidence>
<proteinExistence type="predicted"/>
<dbReference type="InterPro" id="IPR036322">
    <property type="entry name" value="WD40_repeat_dom_sf"/>
</dbReference>
<evidence type="ECO:0000256" key="1">
    <source>
        <dbReference type="ARBA" id="ARBA00022553"/>
    </source>
</evidence>
<dbReference type="SUPFAM" id="SSF50978">
    <property type="entry name" value="WD40 repeat-like"/>
    <property type="match status" value="1"/>
</dbReference>
<dbReference type="InterPro" id="IPR015943">
    <property type="entry name" value="WD40/YVTN_repeat-like_dom_sf"/>
</dbReference>
<dbReference type="FunFam" id="2.130.10.10:FF:000457">
    <property type="entry name" value="rRNA processing protein Pwp1"/>
    <property type="match status" value="1"/>
</dbReference>
<dbReference type="GO" id="GO:0005634">
    <property type="term" value="C:nucleus"/>
    <property type="evidence" value="ECO:0007669"/>
    <property type="project" value="TreeGrafter"/>
</dbReference>
<evidence type="ECO:0000256" key="5">
    <source>
        <dbReference type="SAM" id="MobiDB-lite"/>
    </source>
</evidence>
<name>A0A5N6K8I9_MONLA</name>
<dbReference type="GO" id="GO:0006364">
    <property type="term" value="P:rRNA processing"/>
    <property type="evidence" value="ECO:0007669"/>
    <property type="project" value="InterPro"/>
</dbReference>
<evidence type="ECO:0000256" key="4">
    <source>
        <dbReference type="PROSITE-ProRule" id="PRU00221"/>
    </source>
</evidence>
<dbReference type="InterPro" id="IPR019775">
    <property type="entry name" value="WD40_repeat_CS"/>
</dbReference>
<sequence>MSMITATAWVPRGFAAPFPTKYNFDEEEFQRIADLAKLQLDDANEDLEEAQNTADNGANPDAMVDDDGSDDEAVSKGVKSKAEEDDDLKEYDLDHYDDDVEEDKEGGEGMAMFGNVKSLAYHESNEEDPYITMAANAEDEDEEREELQILATDNMLLAAKIEDEVAHLEVYVYEDSADNLYVHHDIMLPAIPLCVEWLDLPVGKPSVDKDSRANFVAVGTFDPDIEIWDLDTVDCMYPNAILGQAGQNKGGDEGAKKKKKNKKAKKANDEFHVDAVLSLAANRHHRNLLASSSADKTVKLWDLNTTTCAKSYTHHTDKVCSLAWHPKESTVLLSGSYDRTVVAADMRAPDAKAPRWGVESDVENVRWDPHDPNYFYVSTESGVIHFHDVRKAPANPSATKPVWMLQAHDESVSSFDINPTIPGFLATGSGDKQVKLWNIQPTGPTMVVTRDLDVGKVFSTTFAPDEEVSFRLAVAGSKGVVQVWDCSTNPGVRRAFADRVAPISGEIKERLVGVQNDSESEDEDEELDDADEAEVESMDEDD</sequence>
<comment type="caution">
    <text evidence="6">The sequence shown here is derived from an EMBL/GenBank/DDBJ whole genome shotgun (WGS) entry which is preliminary data.</text>
</comment>
<feature type="compositionally biased region" description="Acidic residues" evidence="5">
    <location>
        <begin position="63"/>
        <end position="72"/>
    </location>
</feature>
<protein>
    <recommendedName>
        <fullName evidence="8">Anaphase-promoting complex subunit 4 WD40 domain-containing protein</fullName>
    </recommendedName>
</protein>
<organism evidence="6 7">
    <name type="scientific">Monilinia laxa</name>
    <name type="common">Brown rot fungus</name>
    <name type="synonym">Sclerotinia laxa</name>
    <dbReference type="NCBI Taxonomy" id="61186"/>
    <lineage>
        <taxon>Eukaryota</taxon>
        <taxon>Fungi</taxon>
        <taxon>Dikarya</taxon>
        <taxon>Ascomycota</taxon>
        <taxon>Pezizomycotina</taxon>
        <taxon>Leotiomycetes</taxon>
        <taxon>Helotiales</taxon>
        <taxon>Sclerotiniaceae</taxon>
        <taxon>Monilinia</taxon>
    </lineage>
</organism>
<reference evidence="6 7" key="1">
    <citation type="submission" date="2019-06" db="EMBL/GenBank/DDBJ databases">
        <title>Genome Sequence of the Brown Rot Fungal Pathogen Monilinia laxa.</title>
        <authorList>
            <person name="De Miccolis Angelini R.M."/>
            <person name="Landi L."/>
            <person name="Abate D."/>
            <person name="Pollastro S."/>
            <person name="Romanazzi G."/>
            <person name="Faretra F."/>
        </authorList>
    </citation>
    <scope>NUCLEOTIDE SEQUENCE [LARGE SCALE GENOMIC DNA]</scope>
    <source>
        <strain evidence="6 7">Mlax316</strain>
    </source>
</reference>
<evidence type="ECO:0000313" key="7">
    <source>
        <dbReference type="Proteomes" id="UP000326757"/>
    </source>
</evidence>
<dbReference type="Gene3D" id="2.130.10.10">
    <property type="entry name" value="YVTN repeat-like/Quinoprotein amine dehydrogenase"/>
    <property type="match status" value="2"/>
</dbReference>
<dbReference type="Proteomes" id="UP000326757">
    <property type="component" value="Unassembled WGS sequence"/>
</dbReference>
<feature type="compositionally biased region" description="Basic residues" evidence="5">
    <location>
        <begin position="256"/>
        <end position="265"/>
    </location>
</feature>
<feature type="region of interest" description="Disordered" evidence="5">
    <location>
        <begin position="246"/>
        <end position="267"/>
    </location>
</feature>
<dbReference type="OrthoDB" id="270624at2759"/>
<feature type="region of interest" description="Disordered" evidence="5">
    <location>
        <begin position="40"/>
        <end position="106"/>
    </location>
</feature>
<dbReference type="PRINTS" id="PR00320">
    <property type="entry name" value="GPROTEINBRPT"/>
</dbReference>
<evidence type="ECO:0000256" key="2">
    <source>
        <dbReference type="ARBA" id="ARBA00022574"/>
    </source>
</evidence>
<feature type="repeat" description="WD" evidence="4">
    <location>
        <begin position="405"/>
        <end position="440"/>
    </location>
</feature>
<dbReference type="InterPro" id="IPR020472">
    <property type="entry name" value="WD40_PAC1"/>
</dbReference>
<dbReference type="InterPro" id="IPR044285">
    <property type="entry name" value="PWP1"/>
</dbReference>
<dbReference type="SMART" id="SM00320">
    <property type="entry name" value="WD40"/>
    <property type="match status" value="5"/>
</dbReference>
<dbReference type="PROSITE" id="PS50294">
    <property type="entry name" value="WD_REPEATS_REGION"/>
    <property type="match status" value="2"/>
</dbReference>
<feature type="repeat" description="WD" evidence="4">
    <location>
        <begin position="269"/>
        <end position="311"/>
    </location>
</feature>
<keyword evidence="2 4" id="KW-0853">WD repeat</keyword>
<evidence type="ECO:0000313" key="6">
    <source>
        <dbReference type="EMBL" id="KAB8299109.1"/>
    </source>
</evidence>
<gene>
    <name evidence="6" type="ORF">EYC80_001222</name>
</gene>
<dbReference type="PROSITE" id="PS00678">
    <property type="entry name" value="WD_REPEATS_1"/>
    <property type="match status" value="2"/>
</dbReference>
<dbReference type="PANTHER" id="PTHR14091:SF0">
    <property type="entry name" value="PERIODIC TRYPTOPHAN PROTEIN 1 HOMOLOG"/>
    <property type="match status" value="1"/>
</dbReference>
<evidence type="ECO:0008006" key="8">
    <source>
        <dbReference type="Google" id="ProtNLM"/>
    </source>
</evidence>
<keyword evidence="1" id="KW-0597">Phosphoprotein</keyword>
<dbReference type="PANTHER" id="PTHR14091">
    <property type="entry name" value="PERIODIC TRYPTOPHAN PROTEIN 1"/>
    <property type="match status" value="1"/>
</dbReference>
<feature type="compositionally biased region" description="Acidic residues" evidence="5">
    <location>
        <begin position="518"/>
        <end position="542"/>
    </location>
</feature>
<feature type="region of interest" description="Disordered" evidence="5">
    <location>
        <begin position="510"/>
        <end position="542"/>
    </location>
</feature>
<dbReference type="InterPro" id="IPR001680">
    <property type="entry name" value="WD40_rpt"/>
</dbReference>
<dbReference type="FunFam" id="2.130.10.10:FF:000983">
    <property type="entry name" value="rRNA processing protein Pwp1, putative"/>
    <property type="match status" value="1"/>
</dbReference>
<dbReference type="EMBL" id="VIGI01000006">
    <property type="protein sequence ID" value="KAB8299109.1"/>
    <property type="molecule type" value="Genomic_DNA"/>
</dbReference>
<feature type="compositionally biased region" description="Acidic residues" evidence="5">
    <location>
        <begin position="83"/>
        <end position="105"/>
    </location>
</feature>
<feature type="repeat" description="WD" evidence="4">
    <location>
        <begin position="312"/>
        <end position="347"/>
    </location>
</feature>
<dbReference type="Pfam" id="PF00400">
    <property type="entry name" value="WD40"/>
    <property type="match status" value="3"/>
</dbReference>